<comment type="caution">
    <text evidence="4">The sequence shown here is derived from an EMBL/GenBank/DDBJ whole genome shotgun (WGS) entry which is preliminary data.</text>
</comment>
<name>A0ABW5JX30_9FLAO</name>
<dbReference type="NCBIfam" id="TIGR04183">
    <property type="entry name" value="Por_Secre_tail"/>
    <property type="match status" value="1"/>
</dbReference>
<feature type="chain" id="PRO_5047502628" evidence="2">
    <location>
        <begin position="20"/>
        <end position="923"/>
    </location>
</feature>
<evidence type="ECO:0000256" key="2">
    <source>
        <dbReference type="SAM" id="SignalP"/>
    </source>
</evidence>
<keyword evidence="1 2" id="KW-0732">Signal</keyword>
<evidence type="ECO:0000313" key="4">
    <source>
        <dbReference type="EMBL" id="MFD2541312.1"/>
    </source>
</evidence>
<dbReference type="InterPro" id="IPR011047">
    <property type="entry name" value="Quinoprotein_ADH-like_sf"/>
</dbReference>
<dbReference type="InterPro" id="IPR026444">
    <property type="entry name" value="Secre_tail"/>
</dbReference>
<reference evidence="5" key="1">
    <citation type="journal article" date="2019" name="Int. J. Syst. Evol. Microbiol.">
        <title>The Global Catalogue of Microorganisms (GCM) 10K type strain sequencing project: providing services to taxonomists for standard genome sequencing and annotation.</title>
        <authorList>
            <consortium name="The Broad Institute Genomics Platform"/>
            <consortium name="The Broad Institute Genome Sequencing Center for Infectious Disease"/>
            <person name="Wu L."/>
            <person name="Ma J."/>
        </authorList>
    </citation>
    <scope>NUCLEOTIDE SEQUENCE [LARGE SCALE GENOMIC DNA]</scope>
    <source>
        <strain evidence="5">KCTC 42808</strain>
    </source>
</reference>
<dbReference type="SUPFAM" id="SSF50998">
    <property type="entry name" value="Quinoprotein alcohol dehydrogenase-like"/>
    <property type="match status" value="1"/>
</dbReference>
<accession>A0ABW5JX30</accession>
<feature type="domain" description="Secretion system C-terminal sorting" evidence="3">
    <location>
        <begin position="855"/>
        <end position="921"/>
    </location>
</feature>
<organism evidence="4 5">
    <name type="scientific">Lacinutrix gracilariae</name>
    <dbReference type="NCBI Taxonomy" id="1747198"/>
    <lineage>
        <taxon>Bacteria</taxon>
        <taxon>Pseudomonadati</taxon>
        <taxon>Bacteroidota</taxon>
        <taxon>Flavobacteriia</taxon>
        <taxon>Flavobacteriales</taxon>
        <taxon>Flavobacteriaceae</taxon>
        <taxon>Lacinutrix</taxon>
    </lineage>
</organism>
<sequence>MKKITLIIFLLLFTFNSYSQDFIEPTLKESFALNSHTNRDVAYFSVIDGNENIISIATTERDSSFTDILTTKLDSNLNQLWQKRFSLENDLSYDIPLNSFLDTNNNIYITGRSATKQSSQNGLLFVIKYDTEGNELWHLNIDDYNDSESDDYFYQNSFLDDNGLLHIVHAKSNETNTAAKFHFYTISESGNIITSFYREDIIDYYTNNFTGITYEIFYKNDEYYMRYRRHNLTSSPSFYEHFIKKINNTTIETYPLNSFIDLNDTDLFYKGIIEVDSNSNIYLTYPLENSNKFKLLKLDNAGNLSFNIESPDNYDKDTFAVNINSNGNLSFLCNSKLSTSSESKTLNLLEYDNSGNIITDLSASSTFINGLKYYSENSILVYSNGNFKLFDQSLNLTNEFLGSYNNFNDFNLINNSNIAISRTTFSQMYPGSDFSTQQDLEIQKIDTNQILNTYSYSGEGTSKAFKQKIIIDNLDNYIVASEEKLGPDNWSIGGSRAPVTKTIYKYNSDLTLLWALELDNFIVNTHSSNERIYVIDNENNLFINSMINVNSHELIKISPSGVILYQVPSVRSINMYLDQNNNINLSTSVDNDITYDDDTIIYTINNDDGSLLNAQTFEGLNFLDSYISSNGDSYIYMYTGSNSYNDTSPKLNIYKNFNLEFETNLAITGTYGGISSYSVDDNGNINFSSSWGQINAKIHRITLNNTYNYITLSNKIKQVISTPNNNIFTLNDDGYIKIYDNNLNLLSTSIDAYYNQPYLRKVGNHIFFNTYFDNIVKVFDENAVEISEFKLPSSLSFIYASTDSINNLILTGQNGYQISTNHEYSWARGFIHKYNFSSFNLSVNDNNILDDSLSIFPNPTNSIITINSVKNSIFKVSIYDINGRFLFQTNNSSIDISDLPSSIYLLKIVLDNGNIINRKIVKK</sequence>
<dbReference type="RefSeq" id="WP_379900892.1">
    <property type="nucleotide sequence ID" value="NZ_JBHULM010000007.1"/>
</dbReference>
<gene>
    <name evidence="4" type="ORF">ACFSSB_03210</name>
</gene>
<proteinExistence type="predicted"/>
<keyword evidence="5" id="KW-1185">Reference proteome</keyword>
<evidence type="ECO:0000256" key="1">
    <source>
        <dbReference type="ARBA" id="ARBA00022729"/>
    </source>
</evidence>
<evidence type="ECO:0000313" key="5">
    <source>
        <dbReference type="Proteomes" id="UP001597467"/>
    </source>
</evidence>
<feature type="signal peptide" evidence="2">
    <location>
        <begin position="1"/>
        <end position="19"/>
    </location>
</feature>
<dbReference type="EMBL" id="JBHULM010000007">
    <property type="protein sequence ID" value="MFD2541312.1"/>
    <property type="molecule type" value="Genomic_DNA"/>
</dbReference>
<dbReference type="Pfam" id="PF18962">
    <property type="entry name" value="Por_Secre_tail"/>
    <property type="match status" value="1"/>
</dbReference>
<evidence type="ECO:0000259" key="3">
    <source>
        <dbReference type="Pfam" id="PF18962"/>
    </source>
</evidence>
<dbReference type="Proteomes" id="UP001597467">
    <property type="component" value="Unassembled WGS sequence"/>
</dbReference>
<protein>
    <submittedName>
        <fullName evidence="4">T9SS type A sorting domain-containing protein</fullName>
    </submittedName>
</protein>